<dbReference type="GO" id="GO:0003677">
    <property type="term" value="F:DNA binding"/>
    <property type="evidence" value="ECO:0007669"/>
    <property type="project" value="UniProtKB-UniRule"/>
</dbReference>
<protein>
    <submittedName>
        <fullName evidence="4">TetR/AcrR family transcriptional regulator</fullName>
    </submittedName>
</protein>
<dbReference type="InterPro" id="IPR009057">
    <property type="entry name" value="Homeodomain-like_sf"/>
</dbReference>
<organism evidence="4 5">
    <name type="scientific">Clostridium sporogenes</name>
    <dbReference type="NCBI Taxonomy" id="1509"/>
    <lineage>
        <taxon>Bacteria</taxon>
        <taxon>Bacillati</taxon>
        <taxon>Bacillota</taxon>
        <taxon>Clostridia</taxon>
        <taxon>Eubacteriales</taxon>
        <taxon>Clostridiaceae</taxon>
        <taxon>Clostridium</taxon>
    </lineage>
</organism>
<dbReference type="SUPFAM" id="SSF46689">
    <property type="entry name" value="Homeodomain-like"/>
    <property type="match status" value="1"/>
</dbReference>
<dbReference type="PROSITE" id="PS50977">
    <property type="entry name" value="HTH_TETR_2"/>
    <property type="match status" value="1"/>
</dbReference>
<keyword evidence="1 2" id="KW-0238">DNA-binding</keyword>
<evidence type="ECO:0000256" key="1">
    <source>
        <dbReference type="ARBA" id="ARBA00023125"/>
    </source>
</evidence>
<dbReference type="AlphaFoldDB" id="A0AAE4FL70"/>
<dbReference type="PANTHER" id="PTHR43479">
    <property type="entry name" value="ACREF/ENVCD OPERON REPRESSOR-RELATED"/>
    <property type="match status" value="1"/>
</dbReference>
<evidence type="ECO:0000313" key="4">
    <source>
        <dbReference type="EMBL" id="MDS1004378.1"/>
    </source>
</evidence>
<reference evidence="4" key="1">
    <citation type="submission" date="2023-04" db="EMBL/GenBank/DDBJ databases">
        <title>Assessment of the microbiological origin of a defect in Grana Padano cheese.</title>
        <authorList>
            <person name="Zago M."/>
            <person name="Rossetti L."/>
            <person name="Bonvini B."/>
            <person name="Carminati D."/>
            <person name="Giraffa G."/>
        </authorList>
    </citation>
    <scope>NUCLEOTIDE SEQUENCE</scope>
    <source>
        <strain evidence="4">4990</strain>
    </source>
</reference>
<dbReference type="PANTHER" id="PTHR43479:SF11">
    <property type="entry name" value="ACREF_ENVCD OPERON REPRESSOR-RELATED"/>
    <property type="match status" value="1"/>
</dbReference>
<dbReference type="PRINTS" id="PR00455">
    <property type="entry name" value="HTHTETR"/>
</dbReference>
<dbReference type="Gene3D" id="1.10.357.10">
    <property type="entry name" value="Tetracycline Repressor, domain 2"/>
    <property type="match status" value="1"/>
</dbReference>
<dbReference type="Pfam" id="PF00440">
    <property type="entry name" value="TetR_N"/>
    <property type="match status" value="1"/>
</dbReference>
<dbReference type="Proteomes" id="UP001182303">
    <property type="component" value="Unassembled WGS sequence"/>
</dbReference>
<dbReference type="EMBL" id="JARUIS010000019">
    <property type="protein sequence ID" value="MDS1004378.1"/>
    <property type="molecule type" value="Genomic_DNA"/>
</dbReference>
<feature type="domain" description="HTH tetR-type" evidence="3">
    <location>
        <begin position="14"/>
        <end position="74"/>
    </location>
</feature>
<accession>A0AAE4FL70</accession>
<gene>
    <name evidence="4" type="ORF">P9J83_12835</name>
</gene>
<evidence type="ECO:0000259" key="3">
    <source>
        <dbReference type="PROSITE" id="PS50977"/>
    </source>
</evidence>
<feature type="DNA-binding region" description="H-T-H motif" evidence="2">
    <location>
        <begin position="37"/>
        <end position="56"/>
    </location>
</feature>
<proteinExistence type="predicted"/>
<evidence type="ECO:0000256" key="2">
    <source>
        <dbReference type="PROSITE-ProRule" id="PRU00335"/>
    </source>
</evidence>
<dbReference type="RefSeq" id="WP_310943976.1">
    <property type="nucleotide sequence ID" value="NZ_JARUIS010000019.1"/>
</dbReference>
<dbReference type="InterPro" id="IPR050624">
    <property type="entry name" value="HTH-type_Tx_Regulator"/>
</dbReference>
<name>A0AAE4FL70_CLOSG</name>
<comment type="caution">
    <text evidence="4">The sequence shown here is derived from an EMBL/GenBank/DDBJ whole genome shotgun (WGS) entry which is preliminary data.</text>
</comment>
<dbReference type="InterPro" id="IPR001647">
    <property type="entry name" value="HTH_TetR"/>
</dbReference>
<sequence length="200" mass="23928">MQQNIRQPKQKRAIEKKEKLVKAAFYLFNEKGFYNTNTKEIAQKAGVSTGLFYNYFNDKSDVFLDILSRISNKRYVELERIFQKLSKEDNKKQVLKNFFIENTKLLSQLAFIYKDIETIKKEYEEIGKYNDKNKQRIKDLMINFFYKISSKGNGENLDIKCEIIITTIDANYVLISKLQNENDKMKFIDEIVYLIYDYMF</sequence>
<evidence type="ECO:0000313" key="5">
    <source>
        <dbReference type="Proteomes" id="UP001182303"/>
    </source>
</evidence>